<name>A0ABP0VX88_9BRYO</name>
<sequence>MMSFMVCMKQALQNRNSLSHEFSNDSTRVSLRFVDCSVGCLRLIGAWDEMHSILITPFTALSCPFLSQKQKAAARQPQARRRRHHHRPPQNQKFPMRFL</sequence>
<gene>
    <name evidence="2" type="ORF">CSSPJE1EN1_LOCUS3866</name>
</gene>
<feature type="compositionally biased region" description="Basic residues" evidence="1">
    <location>
        <begin position="78"/>
        <end position="88"/>
    </location>
</feature>
<accession>A0ABP0VX88</accession>
<organism evidence="2 3">
    <name type="scientific">Sphagnum jensenii</name>
    <dbReference type="NCBI Taxonomy" id="128206"/>
    <lineage>
        <taxon>Eukaryota</taxon>
        <taxon>Viridiplantae</taxon>
        <taxon>Streptophyta</taxon>
        <taxon>Embryophyta</taxon>
        <taxon>Bryophyta</taxon>
        <taxon>Sphagnophytina</taxon>
        <taxon>Sphagnopsida</taxon>
        <taxon>Sphagnales</taxon>
        <taxon>Sphagnaceae</taxon>
        <taxon>Sphagnum</taxon>
    </lineage>
</organism>
<feature type="region of interest" description="Disordered" evidence="1">
    <location>
        <begin position="71"/>
        <end position="99"/>
    </location>
</feature>
<evidence type="ECO:0000313" key="2">
    <source>
        <dbReference type="EMBL" id="CAK9258388.1"/>
    </source>
</evidence>
<evidence type="ECO:0000256" key="1">
    <source>
        <dbReference type="SAM" id="MobiDB-lite"/>
    </source>
</evidence>
<protein>
    <submittedName>
        <fullName evidence="2">Uncharacterized protein</fullName>
    </submittedName>
</protein>
<proteinExistence type="predicted"/>
<reference evidence="2" key="1">
    <citation type="submission" date="2024-02" db="EMBL/GenBank/DDBJ databases">
        <authorList>
            <consortium name="ELIXIR-Norway"/>
            <consortium name="Elixir Norway"/>
        </authorList>
    </citation>
    <scope>NUCLEOTIDE SEQUENCE</scope>
</reference>
<dbReference type="Proteomes" id="UP001497444">
    <property type="component" value="Chromosome 11"/>
</dbReference>
<evidence type="ECO:0000313" key="3">
    <source>
        <dbReference type="Proteomes" id="UP001497444"/>
    </source>
</evidence>
<keyword evidence="3" id="KW-1185">Reference proteome</keyword>
<dbReference type="EMBL" id="OZ020106">
    <property type="protein sequence ID" value="CAK9258388.1"/>
    <property type="molecule type" value="Genomic_DNA"/>
</dbReference>